<dbReference type="Proteomes" id="UP000776651">
    <property type="component" value="Unassembled WGS sequence"/>
</dbReference>
<comment type="caution">
    <text evidence="18">The sequence shown here is derived from an EMBL/GenBank/DDBJ whole genome shotgun (WGS) entry which is preliminary data.</text>
</comment>
<evidence type="ECO:0000313" key="18">
    <source>
        <dbReference type="EMBL" id="MBX7489709.1"/>
    </source>
</evidence>
<evidence type="ECO:0000256" key="5">
    <source>
        <dbReference type="ARBA" id="ARBA00022692"/>
    </source>
</evidence>
<evidence type="ECO:0000256" key="3">
    <source>
        <dbReference type="ARBA" id="ARBA00022452"/>
    </source>
</evidence>
<dbReference type="PANTHER" id="PTHR32552:SF81">
    <property type="entry name" value="TONB-DEPENDENT OUTER MEMBRANE RECEPTOR"/>
    <property type="match status" value="1"/>
</dbReference>
<proteinExistence type="inferred from homology"/>
<dbReference type="PROSITE" id="PS01156">
    <property type="entry name" value="TONB_DEPENDENT_REC_2"/>
    <property type="match status" value="1"/>
</dbReference>
<evidence type="ECO:0000256" key="7">
    <source>
        <dbReference type="ARBA" id="ARBA00023004"/>
    </source>
</evidence>
<evidence type="ECO:0000313" key="19">
    <source>
        <dbReference type="Proteomes" id="UP000776651"/>
    </source>
</evidence>
<evidence type="ECO:0000256" key="4">
    <source>
        <dbReference type="ARBA" id="ARBA00022496"/>
    </source>
</evidence>
<dbReference type="InterPro" id="IPR039426">
    <property type="entry name" value="TonB-dep_rcpt-like"/>
</dbReference>
<accession>A0ABS7JK00</accession>
<evidence type="ECO:0000256" key="8">
    <source>
        <dbReference type="ARBA" id="ARBA00023065"/>
    </source>
</evidence>
<evidence type="ECO:0000256" key="10">
    <source>
        <dbReference type="ARBA" id="ARBA00023136"/>
    </source>
</evidence>
<dbReference type="RefSeq" id="WP_221598791.1">
    <property type="nucleotide sequence ID" value="NZ_JAIGNQ010000004.1"/>
</dbReference>
<dbReference type="PANTHER" id="PTHR32552">
    <property type="entry name" value="FERRICHROME IRON RECEPTOR-RELATED"/>
    <property type="match status" value="1"/>
</dbReference>
<keyword evidence="10 12" id="KW-0472">Membrane</keyword>
<dbReference type="SUPFAM" id="SSF56935">
    <property type="entry name" value="Porins"/>
    <property type="match status" value="1"/>
</dbReference>
<evidence type="ECO:0000256" key="9">
    <source>
        <dbReference type="ARBA" id="ARBA00023077"/>
    </source>
</evidence>
<keyword evidence="18" id="KW-0675">Receptor</keyword>
<keyword evidence="6 15" id="KW-0732">Signal</keyword>
<dbReference type="Gene3D" id="2.40.170.20">
    <property type="entry name" value="TonB-dependent receptor, beta-barrel domain"/>
    <property type="match status" value="3"/>
</dbReference>
<dbReference type="Pfam" id="PF07715">
    <property type="entry name" value="Plug"/>
    <property type="match status" value="1"/>
</dbReference>
<keyword evidence="19" id="KW-1185">Reference proteome</keyword>
<dbReference type="PROSITE" id="PS52016">
    <property type="entry name" value="TONB_DEPENDENT_REC_3"/>
    <property type="match status" value="1"/>
</dbReference>
<evidence type="ECO:0000256" key="15">
    <source>
        <dbReference type="SAM" id="SignalP"/>
    </source>
</evidence>
<dbReference type="InterPro" id="IPR036942">
    <property type="entry name" value="Beta-barrel_TonB_sf"/>
</dbReference>
<evidence type="ECO:0000256" key="2">
    <source>
        <dbReference type="ARBA" id="ARBA00022448"/>
    </source>
</evidence>
<organism evidence="18 19">
    <name type="scientific">Qipengyuania pacifica</name>
    <dbReference type="NCBI Taxonomy" id="2860199"/>
    <lineage>
        <taxon>Bacteria</taxon>
        <taxon>Pseudomonadati</taxon>
        <taxon>Pseudomonadota</taxon>
        <taxon>Alphaproteobacteria</taxon>
        <taxon>Sphingomonadales</taxon>
        <taxon>Erythrobacteraceae</taxon>
        <taxon>Qipengyuania</taxon>
    </lineage>
</organism>
<feature type="signal peptide" evidence="15">
    <location>
        <begin position="1"/>
        <end position="28"/>
    </location>
</feature>
<evidence type="ECO:0000259" key="16">
    <source>
        <dbReference type="Pfam" id="PF00593"/>
    </source>
</evidence>
<keyword evidence="8" id="KW-0406">Ion transport</keyword>
<evidence type="ECO:0000256" key="6">
    <source>
        <dbReference type="ARBA" id="ARBA00022729"/>
    </source>
</evidence>
<keyword evidence="11 12" id="KW-0998">Cell outer membrane</keyword>
<dbReference type="InterPro" id="IPR012910">
    <property type="entry name" value="Plug_dom"/>
</dbReference>
<feature type="chain" id="PRO_5046544846" evidence="15">
    <location>
        <begin position="29"/>
        <end position="921"/>
    </location>
</feature>
<keyword evidence="2 12" id="KW-0813">Transport</keyword>
<evidence type="ECO:0000256" key="11">
    <source>
        <dbReference type="ARBA" id="ARBA00023237"/>
    </source>
</evidence>
<dbReference type="Pfam" id="PF00593">
    <property type="entry name" value="TonB_dep_Rec_b-barrel"/>
    <property type="match status" value="1"/>
</dbReference>
<dbReference type="EMBL" id="JAIGNQ010000004">
    <property type="protein sequence ID" value="MBX7489709.1"/>
    <property type="molecule type" value="Genomic_DNA"/>
</dbReference>
<feature type="domain" description="TonB-dependent receptor plug" evidence="17">
    <location>
        <begin position="63"/>
        <end position="170"/>
    </location>
</feature>
<keyword evidence="4" id="KW-0410">Iron transport</keyword>
<keyword evidence="9 14" id="KW-0798">TonB box</keyword>
<feature type="domain" description="TonB-dependent receptor-like beta-barrel" evidence="16">
    <location>
        <begin position="379"/>
        <end position="882"/>
    </location>
</feature>
<feature type="short sequence motif" description="TonB C-terminal box" evidence="13">
    <location>
        <begin position="904"/>
        <end position="921"/>
    </location>
</feature>
<evidence type="ECO:0000259" key="17">
    <source>
        <dbReference type="Pfam" id="PF07715"/>
    </source>
</evidence>
<gene>
    <name evidence="18" type="ORF">K3177_14405</name>
</gene>
<name>A0ABS7JK00_9SPHN</name>
<dbReference type="InterPro" id="IPR000531">
    <property type="entry name" value="Beta-barrel_TonB"/>
</dbReference>
<keyword evidence="3 12" id="KW-1134">Transmembrane beta strand</keyword>
<dbReference type="InterPro" id="IPR010917">
    <property type="entry name" value="TonB_rcpt_CS"/>
</dbReference>
<evidence type="ECO:0000256" key="1">
    <source>
        <dbReference type="ARBA" id="ARBA00004571"/>
    </source>
</evidence>
<protein>
    <submittedName>
        <fullName evidence="18">TonB-dependent receptor</fullName>
    </submittedName>
</protein>
<evidence type="ECO:0000256" key="14">
    <source>
        <dbReference type="RuleBase" id="RU003357"/>
    </source>
</evidence>
<reference evidence="18 19" key="1">
    <citation type="submission" date="2021-08" db="EMBL/GenBank/DDBJ databases">
        <title>Comparative Genomics Analysis of the Genus Qipengyuania Reveals Extensive Genetic Diversity and Metabolic Versatility, Including the Description of Fifteen Novel Species.</title>
        <authorList>
            <person name="Liu Y."/>
        </authorList>
    </citation>
    <scope>NUCLEOTIDE SEQUENCE [LARGE SCALE GENOMIC DNA]</scope>
    <source>
        <strain evidence="18 19">GH25</strain>
    </source>
</reference>
<sequence length="921" mass="98124">MKRFNLRHQCALGALAGAMAFAPSAASAQDTATTEQDTDLVAAADVDDGNVIIVRAQGRDQTLSDVPVAVSAVTAETLQKSGVADIRDMNQVAPSLLISSTGNESNGSARIRGIGTVGDNPGLESSVAVFIDGVYRSRSGNALSELGPLDRVEILRGPQGTLGGRNSSAGLINIYTAPPEMDGFSGYGAFTYGNYDAIRVEGGINAPLGETVAARVDGVYFQRDGFYNDVVNDTRVNDRDRYLIRGQLLFEPTSDLSIRLVGDYSKKDEACCAATFVQPSFAPLARLSDDLPPTSADAKFDYPGSLTPALTSTANPIIPVLLALGQDPRALNQSTFNRDIYVTPGRSYQGETEDYGISGEVNWDFGNVTMTSITGYRDYSNFQGSDTDYTQVDILYRAPGPNAGAREFKTFTQELRFNGSLLDDRIDWLVGGFYANEKLETRDNLRFGTQYGAFAPCRVVNAVNPALASPLSTGCLSAGGRAALLAANGGAGAFGAATPLIFAGLDNLAQINDLGGTGDVYNQKSENFALFTHNIVHITDKLDLTLGLRYTNETKDFNASFGNDNVICPQNRALLGSLLGVPSLAGLAGGIISLSCQGNSTSELDGVSLADTRDEDQFTGTAILSYKATPDLLFYGSYSRGYKAGGFNLDRSALTTPVAFNVNTLDPTNLQFEEETVDAFEIGAKYQTRQFGVSVAAFRQEFTNFQLNTFNGSVFLVQNINACKDDLGGADRDNSAATGACASDRTKPGVVAKGVEIEANLSPVRDLTATVGLTYADTSFANNLIGNEDGTPLDPALRLLPGDNMSNAPEIVATSSLSWTPPIGDSGMRGLFFVNARMTSDYNTGSDLLYGKEQDGFVVVNGRIGVTNIGGSFSVEGWVQNLFDTDYTQVAFNTPFVAEQQTYSAFLAEPRTYGVTVRAEF</sequence>
<comment type="subcellular location">
    <subcellularLocation>
        <location evidence="1 12">Cell outer membrane</location>
        <topology evidence="1 12">Multi-pass membrane protein</topology>
    </subcellularLocation>
</comment>
<evidence type="ECO:0000256" key="12">
    <source>
        <dbReference type="PROSITE-ProRule" id="PRU01360"/>
    </source>
</evidence>
<keyword evidence="7" id="KW-0408">Iron</keyword>
<evidence type="ECO:0000256" key="13">
    <source>
        <dbReference type="PROSITE-ProRule" id="PRU10144"/>
    </source>
</evidence>
<comment type="similarity">
    <text evidence="12 14">Belongs to the TonB-dependent receptor family.</text>
</comment>
<keyword evidence="5 12" id="KW-0812">Transmembrane</keyword>